<reference evidence="2 3" key="1">
    <citation type="submission" date="2016-07" db="EMBL/GenBank/DDBJ databases">
        <title>Pervasive Adenine N6-methylation of Active Genes in Fungi.</title>
        <authorList>
            <consortium name="DOE Joint Genome Institute"/>
            <person name="Mondo S.J."/>
            <person name="Dannebaum R.O."/>
            <person name="Kuo R.C."/>
            <person name="Labutti K."/>
            <person name="Haridas S."/>
            <person name="Kuo A."/>
            <person name="Salamov A."/>
            <person name="Ahrendt S.R."/>
            <person name="Lipzen A."/>
            <person name="Sullivan W."/>
            <person name="Andreopoulos W.B."/>
            <person name="Clum A."/>
            <person name="Lindquist E."/>
            <person name="Daum C."/>
            <person name="Ramamoorthy G.K."/>
            <person name="Gryganskyi A."/>
            <person name="Culley D."/>
            <person name="Magnuson J.K."/>
            <person name="James T.Y."/>
            <person name="O'Malley M.A."/>
            <person name="Stajich J.E."/>
            <person name="Spatafora J.W."/>
            <person name="Visel A."/>
            <person name="Grigoriev I.V."/>
        </authorList>
    </citation>
    <scope>NUCLEOTIDE SEQUENCE [LARGE SCALE GENOMIC DNA]</scope>
    <source>
        <strain evidence="2 3">CBS 129021</strain>
    </source>
</reference>
<comment type="caution">
    <text evidence="2">The sequence shown here is derived from an EMBL/GenBank/DDBJ whole genome shotgun (WGS) entry which is preliminary data.</text>
</comment>
<accession>A0A1Y2E9S3</accession>
<feature type="chain" id="PRO_5013005618" evidence="1">
    <location>
        <begin position="24"/>
        <end position="116"/>
    </location>
</feature>
<dbReference type="InParanoid" id="A0A1Y2E9S3"/>
<dbReference type="RefSeq" id="XP_040718617.1">
    <property type="nucleotide sequence ID" value="XM_040859558.1"/>
</dbReference>
<keyword evidence="3" id="KW-1185">Reference proteome</keyword>
<dbReference type="EMBL" id="MCFJ01000003">
    <property type="protein sequence ID" value="ORY68330.1"/>
    <property type="molecule type" value="Genomic_DNA"/>
</dbReference>
<name>A0A1Y2E9S3_9PEZI</name>
<proteinExistence type="predicted"/>
<evidence type="ECO:0000313" key="2">
    <source>
        <dbReference type="EMBL" id="ORY68330.1"/>
    </source>
</evidence>
<evidence type="ECO:0000256" key="1">
    <source>
        <dbReference type="SAM" id="SignalP"/>
    </source>
</evidence>
<dbReference type="OrthoDB" id="4600571at2759"/>
<dbReference type="Proteomes" id="UP000193689">
    <property type="component" value="Unassembled WGS sequence"/>
</dbReference>
<organism evidence="2 3">
    <name type="scientific">Pseudomassariella vexata</name>
    <dbReference type="NCBI Taxonomy" id="1141098"/>
    <lineage>
        <taxon>Eukaryota</taxon>
        <taxon>Fungi</taxon>
        <taxon>Dikarya</taxon>
        <taxon>Ascomycota</taxon>
        <taxon>Pezizomycotina</taxon>
        <taxon>Sordariomycetes</taxon>
        <taxon>Xylariomycetidae</taxon>
        <taxon>Amphisphaeriales</taxon>
        <taxon>Pseudomassariaceae</taxon>
        <taxon>Pseudomassariella</taxon>
    </lineage>
</organism>
<dbReference type="GeneID" id="63775770"/>
<dbReference type="AlphaFoldDB" id="A0A1Y2E9S3"/>
<sequence>MALRSIVLLLPAVVLLMATTAQAQSSGTNFFWCWGRSDNLTQERCCGAYYPSEDGLYTGTPCTAAWTSEDSSILYCANGNPVDPIIPGAVLPACCASHSNSTPGTSFKCSPKPISS</sequence>
<gene>
    <name evidence="2" type="ORF">BCR38DRAFT_422769</name>
</gene>
<protein>
    <submittedName>
        <fullName evidence="2">Uncharacterized protein</fullName>
    </submittedName>
</protein>
<keyword evidence="1" id="KW-0732">Signal</keyword>
<feature type="signal peptide" evidence="1">
    <location>
        <begin position="1"/>
        <end position="23"/>
    </location>
</feature>
<evidence type="ECO:0000313" key="3">
    <source>
        <dbReference type="Proteomes" id="UP000193689"/>
    </source>
</evidence>